<feature type="non-terminal residue" evidence="1">
    <location>
        <position position="526"/>
    </location>
</feature>
<organism evidence="1 2">
    <name type="scientific">Linderina macrospora</name>
    <dbReference type="NCBI Taxonomy" id="4868"/>
    <lineage>
        <taxon>Eukaryota</taxon>
        <taxon>Fungi</taxon>
        <taxon>Fungi incertae sedis</taxon>
        <taxon>Zoopagomycota</taxon>
        <taxon>Kickxellomycotina</taxon>
        <taxon>Kickxellomycetes</taxon>
        <taxon>Kickxellales</taxon>
        <taxon>Kickxellaceae</taxon>
        <taxon>Linderina</taxon>
    </lineage>
</organism>
<dbReference type="Proteomes" id="UP001150603">
    <property type="component" value="Unassembled WGS sequence"/>
</dbReference>
<accession>A0ACC1J7I3</accession>
<dbReference type="EMBL" id="JANBPW010002504">
    <property type="protein sequence ID" value="KAJ1940576.1"/>
    <property type="molecule type" value="Genomic_DNA"/>
</dbReference>
<proteinExistence type="predicted"/>
<evidence type="ECO:0000313" key="1">
    <source>
        <dbReference type="EMBL" id="KAJ1940576.1"/>
    </source>
</evidence>
<keyword evidence="2" id="KW-1185">Reference proteome</keyword>
<evidence type="ECO:0000313" key="2">
    <source>
        <dbReference type="Proteomes" id="UP001150603"/>
    </source>
</evidence>
<gene>
    <name evidence="1" type="primary">IML1_2</name>
    <name evidence="1" type="ORF">FBU59_003770</name>
</gene>
<comment type="caution">
    <text evidence="1">The sequence shown here is derived from an EMBL/GenBank/DDBJ whole genome shotgun (WGS) entry which is preliminary data.</text>
</comment>
<protein>
    <submittedName>
        <fullName evidence="1">Vacuolar membrane-associated protein iml1</fullName>
    </submittedName>
</protein>
<reference evidence="1" key="1">
    <citation type="submission" date="2022-07" db="EMBL/GenBank/DDBJ databases">
        <title>Phylogenomic reconstructions and comparative analyses of Kickxellomycotina fungi.</title>
        <authorList>
            <person name="Reynolds N.K."/>
            <person name="Stajich J.E."/>
            <person name="Barry K."/>
            <person name="Grigoriev I.V."/>
            <person name="Crous P."/>
            <person name="Smith M.E."/>
        </authorList>
    </citation>
    <scope>NUCLEOTIDE SEQUENCE</scope>
    <source>
        <strain evidence="1">NRRL 5244</strain>
    </source>
</reference>
<name>A0ACC1J7I3_9FUNG</name>
<sequence>MSAGPFRGQRQPALTSPLTSEREFKLTPPSARQNSGFAVPPMMPMVPSDLHSHSPKVLKSSWPGEAALASSIGAMERIPKSLLGRGFYPYNPCNPELFPLPPTELSQRWTFAFPTRASNSSYTSKWRSLCTPASLPLVTDYVPSELGVYYKQYNYHISTPDMNPDDTVDLLRNETDQSGRPSSAFARMRSPKDIMTLRMLREMVFQRLSQGFQFIAPGNVAGTALDNMTSSRFKLEARKDKADRTNPSDSMYMSTSTALPGLMSYPGFSQKSGNTIWLSNGRQIQRLEFQESSSTNHMPGVAVTRWERNKPFDQSPLKYNCMMWSRNSTRGYQAAGINFLYPSDDEVNWNNLDYLIVGYQNNLTRAMKYWRTRYILIPVDQLGSDTIFNSKTSPHMSTEDIRIANFEQFLDHILNFLRNDERQDLENKFLAALPDDMKRFAYSRQWQSQQQQQQQQRGGIGRAPGRDGASAGNEKRIGIHDIMPSSLMQIRYTSLYPISYLSHQLYGHMHEKNYLDPNKPIALPPP</sequence>